<feature type="compositionally biased region" description="Polar residues" evidence="1">
    <location>
        <begin position="13"/>
        <end position="55"/>
    </location>
</feature>
<evidence type="ECO:0000313" key="2">
    <source>
        <dbReference type="EMBL" id="CAF9933204.1"/>
    </source>
</evidence>
<proteinExistence type="predicted"/>
<evidence type="ECO:0000313" key="3">
    <source>
        <dbReference type="Proteomes" id="UP000664521"/>
    </source>
</evidence>
<dbReference type="EMBL" id="CAJPDS010000066">
    <property type="protein sequence ID" value="CAF9933204.1"/>
    <property type="molecule type" value="Genomic_DNA"/>
</dbReference>
<accession>A0A8H3IYQ1</accession>
<reference evidence="2" key="1">
    <citation type="submission" date="2021-03" db="EMBL/GenBank/DDBJ databases">
        <authorList>
            <person name="Tagirdzhanova G."/>
        </authorList>
    </citation>
    <scope>NUCLEOTIDE SEQUENCE</scope>
</reference>
<dbReference type="Proteomes" id="UP000664521">
    <property type="component" value="Unassembled WGS sequence"/>
</dbReference>
<dbReference type="AlphaFoldDB" id="A0A8H3IYQ1"/>
<comment type="caution">
    <text evidence="2">The sequence shown here is derived from an EMBL/GenBank/DDBJ whole genome shotgun (WGS) entry which is preliminary data.</text>
</comment>
<dbReference type="OrthoDB" id="5423848at2759"/>
<feature type="region of interest" description="Disordered" evidence="1">
    <location>
        <begin position="1"/>
        <end position="64"/>
    </location>
</feature>
<name>A0A8H3IYQ1_9LECA</name>
<sequence>MSLPRSTRFLIQPATNPASTGQQAINKRSASRNPIVSQPQAMSQSPIAPPETSSIVREDSSGAEVPEPLLSRAFIGEPRTIAFEYKENENVLCDGDFGLSNDYTKQTPFQEWTLQVKSSAPDRLNLTSVNSIRWEFLCEVCAV</sequence>
<keyword evidence="3" id="KW-1185">Reference proteome</keyword>
<protein>
    <submittedName>
        <fullName evidence="2">Uncharacterized protein</fullName>
    </submittedName>
</protein>
<evidence type="ECO:0000256" key="1">
    <source>
        <dbReference type="SAM" id="MobiDB-lite"/>
    </source>
</evidence>
<gene>
    <name evidence="2" type="ORF">HETSPECPRED_008570</name>
</gene>
<organism evidence="2 3">
    <name type="scientific">Heterodermia speciosa</name>
    <dbReference type="NCBI Taxonomy" id="116794"/>
    <lineage>
        <taxon>Eukaryota</taxon>
        <taxon>Fungi</taxon>
        <taxon>Dikarya</taxon>
        <taxon>Ascomycota</taxon>
        <taxon>Pezizomycotina</taxon>
        <taxon>Lecanoromycetes</taxon>
        <taxon>OSLEUM clade</taxon>
        <taxon>Lecanoromycetidae</taxon>
        <taxon>Caliciales</taxon>
        <taxon>Physciaceae</taxon>
        <taxon>Heterodermia</taxon>
    </lineage>
</organism>